<dbReference type="Gene3D" id="2.170.16.10">
    <property type="entry name" value="Hedgehog/Intein (Hint) domain"/>
    <property type="match status" value="1"/>
</dbReference>
<gene>
    <name evidence="2" type="ORF">ACFSNC_07460</name>
</gene>
<evidence type="ECO:0000259" key="1">
    <source>
        <dbReference type="Pfam" id="PF13403"/>
    </source>
</evidence>
<evidence type="ECO:0000313" key="2">
    <source>
        <dbReference type="EMBL" id="MFD2140227.1"/>
    </source>
</evidence>
<proteinExistence type="predicted"/>
<name>A0ABW4YV18_9HYPH</name>
<sequence>MANYQYALVGSYDAGTKTFQPSFIYSGVPPYVVADGSYDVGDNIDVSDTWPNDLGDFELIGYTEFGWVGYTPADANGVPRTIYFTNNYDTNPVVITTTGTFVACFLAGTMIATPTGEVAIEKLKAGDLVLTHDGRAASVRWLALQTISTMFADPMKVMPIRVEAGALGDGLPIRDLYVSPDHALEIDGLLVQAGALVNGTTIARHTDMPQTFVYYHVELDDHSLILAEGVPAETFVDNVTRRRFDNWQEAPEAAVAEMDRPRVKSARQLPASIRTRISSRTPEVAVA</sequence>
<evidence type="ECO:0000313" key="3">
    <source>
        <dbReference type="Proteomes" id="UP001597299"/>
    </source>
</evidence>
<dbReference type="EMBL" id="JBHUHD010000001">
    <property type="protein sequence ID" value="MFD2140227.1"/>
    <property type="molecule type" value="Genomic_DNA"/>
</dbReference>
<dbReference type="SUPFAM" id="SSF51294">
    <property type="entry name" value="Hedgehog/intein (Hint) domain"/>
    <property type="match status" value="1"/>
</dbReference>
<organism evidence="2 3">
    <name type="scientific">Ancylobacter oerskovii</name>
    <dbReference type="NCBI Taxonomy" id="459519"/>
    <lineage>
        <taxon>Bacteria</taxon>
        <taxon>Pseudomonadati</taxon>
        <taxon>Pseudomonadota</taxon>
        <taxon>Alphaproteobacteria</taxon>
        <taxon>Hyphomicrobiales</taxon>
        <taxon>Xanthobacteraceae</taxon>
        <taxon>Ancylobacter</taxon>
    </lineage>
</organism>
<dbReference type="Pfam" id="PF13403">
    <property type="entry name" value="Hint_2"/>
    <property type="match status" value="1"/>
</dbReference>
<keyword evidence="3" id="KW-1185">Reference proteome</keyword>
<accession>A0ABW4YV18</accession>
<dbReference type="InterPro" id="IPR036844">
    <property type="entry name" value="Hint_dom_sf"/>
</dbReference>
<reference evidence="3" key="1">
    <citation type="journal article" date="2019" name="Int. J. Syst. Evol. Microbiol.">
        <title>The Global Catalogue of Microorganisms (GCM) 10K type strain sequencing project: providing services to taxonomists for standard genome sequencing and annotation.</title>
        <authorList>
            <consortium name="The Broad Institute Genomics Platform"/>
            <consortium name="The Broad Institute Genome Sequencing Center for Infectious Disease"/>
            <person name="Wu L."/>
            <person name="Ma J."/>
        </authorList>
    </citation>
    <scope>NUCLEOTIDE SEQUENCE [LARGE SCALE GENOMIC DNA]</scope>
    <source>
        <strain evidence="3">CCM 7435</strain>
    </source>
</reference>
<dbReference type="RefSeq" id="WP_246548920.1">
    <property type="nucleotide sequence ID" value="NZ_JAHBGB010000033.1"/>
</dbReference>
<dbReference type="Proteomes" id="UP001597299">
    <property type="component" value="Unassembled WGS sequence"/>
</dbReference>
<dbReference type="InterPro" id="IPR028992">
    <property type="entry name" value="Hedgehog/Intein_dom"/>
</dbReference>
<protein>
    <submittedName>
        <fullName evidence="2">Hint domain-containing protein</fullName>
    </submittedName>
</protein>
<comment type="caution">
    <text evidence="2">The sequence shown here is derived from an EMBL/GenBank/DDBJ whole genome shotgun (WGS) entry which is preliminary data.</text>
</comment>
<feature type="domain" description="Hedgehog/Intein (Hint)" evidence="1">
    <location>
        <begin position="104"/>
        <end position="237"/>
    </location>
</feature>